<name>A0A1Y6B906_9BACT</name>
<evidence type="ECO:0000256" key="1">
    <source>
        <dbReference type="SAM" id="Phobius"/>
    </source>
</evidence>
<dbReference type="RefSeq" id="WP_132314407.1">
    <property type="nucleotide sequence ID" value="NZ_FWZT01000001.1"/>
</dbReference>
<feature type="transmembrane region" description="Helical" evidence="1">
    <location>
        <begin position="6"/>
        <end position="22"/>
    </location>
</feature>
<proteinExistence type="predicted"/>
<feature type="transmembrane region" description="Helical" evidence="1">
    <location>
        <begin position="327"/>
        <end position="344"/>
    </location>
</feature>
<dbReference type="Proteomes" id="UP000192907">
    <property type="component" value="Unassembled WGS sequence"/>
</dbReference>
<organism evidence="2 3">
    <name type="scientific">Pseudobacteriovorax antillogorgiicola</name>
    <dbReference type="NCBI Taxonomy" id="1513793"/>
    <lineage>
        <taxon>Bacteria</taxon>
        <taxon>Pseudomonadati</taxon>
        <taxon>Bdellovibrionota</taxon>
        <taxon>Oligoflexia</taxon>
        <taxon>Oligoflexales</taxon>
        <taxon>Pseudobacteriovoracaceae</taxon>
        <taxon>Pseudobacteriovorax</taxon>
    </lineage>
</organism>
<feature type="transmembrane region" description="Helical" evidence="1">
    <location>
        <begin position="302"/>
        <end position="322"/>
    </location>
</feature>
<protein>
    <recommendedName>
        <fullName evidence="4">Dolichyl-phosphate-mannose-protein mannosyltransferase</fullName>
    </recommendedName>
</protein>
<evidence type="ECO:0000313" key="2">
    <source>
        <dbReference type="EMBL" id="SME91777.1"/>
    </source>
</evidence>
<keyword evidence="1" id="KW-0472">Membrane</keyword>
<keyword evidence="1" id="KW-0812">Transmembrane</keyword>
<dbReference type="AlphaFoldDB" id="A0A1Y6B906"/>
<reference evidence="3" key="1">
    <citation type="submission" date="2017-04" db="EMBL/GenBank/DDBJ databases">
        <authorList>
            <person name="Varghese N."/>
            <person name="Submissions S."/>
        </authorList>
    </citation>
    <scope>NUCLEOTIDE SEQUENCE [LARGE SCALE GENOMIC DNA]</scope>
    <source>
        <strain evidence="3">RKEM611</strain>
    </source>
</reference>
<accession>A0A1Y6B906</accession>
<keyword evidence="3" id="KW-1185">Reference proteome</keyword>
<feature type="transmembrane region" description="Helical" evidence="1">
    <location>
        <begin position="109"/>
        <end position="127"/>
    </location>
</feature>
<gene>
    <name evidence="2" type="ORF">SAMN06296036_101482</name>
</gene>
<evidence type="ECO:0008006" key="4">
    <source>
        <dbReference type="Google" id="ProtNLM"/>
    </source>
</evidence>
<feature type="transmembrane region" description="Helical" evidence="1">
    <location>
        <begin position="178"/>
        <end position="195"/>
    </location>
</feature>
<evidence type="ECO:0000313" key="3">
    <source>
        <dbReference type="Proteomes" id="UP000192907"/>
    </source>
</evidence>
<sequence>MNRVTFSSLCLLVVLLIVHLFFRSMLYFSGDFDFLAYHLPFSLMHYDATTFIPMDHLLELYEAFPPLPHIIQGALVVSTEHFPAANLVNFVGFTIMCGTLKITGSQTNIAVFLSLCLSVPLVIYHLTSGYIDFFVGSMVASNFIALLSVYRDSQSRLNGLVFLVTLFMSMLSKYQAWPFMGINVSCYILLIVFGYNKTDFRYSILMLGLAIVVFAIWPTRNFYLFGNPTHPLSPPIVNSLLDIDGTVISKKLPQQPENLYDHSFAYKFLYSTFEISRFSHPGFRYSLDQGFESGPKSPHHRMGGWSLILVCFFIYTLCRTVVRDGQYRFPIAILTSYMILLMFIPQSHELRYWLFIPFICSFIVATRFRSHRYIPGICLILLTINILQTRDRLTSKGLSFEETFPGEAREYSKAKARINPGKIECINRLPYSIYWAGKDLNQVKVKDCTM</sequence>
<feature type="transmembrane region" description="Helical" evidence="1">
    <location>
        <begin position="350"/>
        <end position="368"/>
    </location>
</feature>
<dbReference type="EMBL" id="FWZT01000001">
    <property type="protein sequence ID" value="SME91777.1"/>
    <property type="molecule type" value="Genomic_DNA"/>
</dbReference>
<keyword evidence="1" id="KW-1133">Transmembrane helix</keyword>
<feature type="transmembrane region" description="Helical" evidence="1">
    <location>
        <begin position="202"/>
        <end position="219"/>
    </location>
</feature>